<gene>
    <name evidence="1" type="ORF">MENTE1834_LOCUS44049</name>
</gene>
<keyword evidence="2" id="KW-1185">Reference proteome</keyword>
<proteinExistence type="predicted"/>
<evidence type="ECO:0000313" key="2">
    <source>
        <dbReference type="Proteomes" id="UP001497535"/>
    </source>
</evidence>
<accession>A0ACB1AVT8</accession>
<sequence length="65" mass="7012">MVKLNFLVYFLAFATIFYFAGVTEGAKWGNPDDCPPSFPEGCCVDGCCVKEECNCMGCCGSCDGF</sequence>
<organism evidence="1 2">
    <name type="scientific">Meloidogyne enterolobii</name>
    <name type="common">Root-knot nematode worm</name>
    <name type="synonym">Meloidogyne mayaguensis</name>
    <dbReference type="NCBI Taxonomy" id="390850"/>
    <lineage>
        <taxon>Eukaryota</taxon>
        <taxon>Metazoa</taxon>
        <taxon>Ecdysozoa</taxon>
        <taxon>Nematoda</taxon>
        <taxon>Chromadorea</taxon>
        <taxon>Rhabditida</taxon>
        <taxon>Tylenchina</taxon>
        <taxon>Tylenchomorpha</taxon>
        <taxon>Tylenchoidea</taxon>
        <taxon>Meloidogynidae</taxon>
        <taxon>Meloidogyninae</taxon>
        <taxon>Meloidogyne</taxon>
    </lineage>
</organism>
<dbReference type="Proteomes" id="UP001497535">
    <property type="component" value="Unassembled WGS sequence"/>
</dbReference>
<comment type="caution">
    <text evidence="1">The sequence shown here is derived from an EMBL/GenBank/DDBJ whole genome shotgun (WGS) entry which is preliminary data.</text>
</comment>
<name>A0ACB1AVT8_MELEN</name>
<protein>
    <submittedName>
        <fullName evidence="1">Uncharacterized protein</fullName>
    </submittedName>
</protein>
<dbReference type="EMBL" id="CAVMJV010000131">
    <property type="protein sequence ID" value="CAK5108919.1"/>
    <property type="molecule type" value="Genomic_DNA"/>
</dbReference>
<evidence type="ECO:0000313" key="1">
    <source>
        <dbReference type="EMBL" id="CAK5108919.1"/>
    </source>
</evidence>
<reference evidence="1" key="1">
    <citation type="submission" date="2023-11" db="EMBL/GenBank/DDBJ databases">
        <authorList>
            <person name="Poullet M."/>
        </authorList>
    </citation>
    <scope>NUCLEOTIDE SEQUENCE</scope>
    <source>
        <strain evidence="1">E1834</strain>
    </source>
</reference>